<organism evidence="3 4">
    <name type="scientific">Plantactinospora mayteni</name>
    <dbReference type="NCBI Taxonomy" id="566021"/>
    <lineage>
        <taxon>Bacteria</taxon>
        <taxon>Bacillati</taxon>
        <taxon>Actinomycetota</taxon>
        <taxon>Actinomycetes</taxon>
        <taxon>Micromonosporales</taxon>
        <taxon>Micromonosporaceae</taxon>
        <taxon>Plantactinospora</taxon>
    </lineage>
</organism>
<keyword evidence="4" id="KW-1185">Reference proteome</keyword>
<protein>
    <submittedName>
        <fullName evidence="3">Cysteine desufuration protein SufE</fullName>
    </submittedName>
</protein>
<evidence type="ECO:0000313" key="4">
    <source>
        <dbReference type="Proteomes" id="UP000621500"/>
    </source>
</evidence>
<feature type="domain" description="Fe-S metabolism associated" evidence="2">
    <location>
        <begin position="16"/>
        <end position="137"/>
    </location>
</feature>
<sequence>MPQSMPPKLAEIVAEFAAAPRDVVLEMLLEFSDAVPPLPAELTGHAGMEQVPECQTAFFLRAEVAADRTVTTWFDCPPEAPTTRAFAGILAEGLAGASADQVLAVPDDLYQRMGLAQAISPLRVRGGNAVLARLKRQVREQLD</sequence>
<dbReference type="Proteomes" id="UP000621500">
    <property type="component" value="Unassembled WGS sequence"/>
</dbReference>
<accession>A0ABQ4ETU1</accession>
<dbReference type="Gene3D" id="3.90.1010.10">
    <property type="match status" value="1"/>
</dbReference>
<evidence type="ECO:0000313" key="3">
    <source>
        <dbReference type="EMBL" id="GIG98080.1"/>
    </source>
</evidence>
<gene>
    <name evidence="3" type="ORF">Pma05_46530</name>
</gene>
<evidence type="ECO:0000259" key="2">
    <source>
        <dbReference type="Pfam" id="PF02657"/>
    </source>
</evidence>
<dbReference type="EMBL" id="BONX01000032">
    <property type="protein sequence ID" value="GIG98080.1"/>
    <property type="molecule type" value="Genomic_DNA"/>
</dbReference>
<comment type="caution">
    <text evidence="3">The sequence shown here is derived from an EMBL/GenBank/DDBJ whole genome shotgun (WGS) entry which is preliminary data.</text>
</comment>
<proteinExistence type="inferred from homology"/>
<reference evidence="3 4" key="1">
    <citation type="submission" date="2021-01" db="EMBL/GenBank/DDBJ databases">
        <title>Whole genome shotgun sequence of Plantactinospora mayteni NBRC 109088.</title>
        <authorList>
            <person name="Komaki H."/>
            <person name="Tamura T."/>
        </authorList>
    </citation>
    <scope>NUCLEOTIDE SEQUENCE [LARGE SCALE GENOMIC DNA]</scope>
    <source>
        <strain evidence="3 4">NBRC 109088</strain>
    </source>
</reference>
<comment type="similarity">
    <text evidence="1">Belongs to the SufE family.</text>
</comment>
<name>A0ABQ4ETU1_9ACTN</name>
<dbReference type="InterPro" id="IPR003808">
    <property type="entry name" value="Fe-S_metab-assoc_dom"/>
</dbReference>
<dbReference type="SUPFAM" id="SSF82649">
    <property type="entry name" value="SufE/NifU"/>
    <property type="match status" value="1"/>
</dbReference>
<dbReference type="PANTHER" id="PTHR43597:SF5">
    <property type="entry name" value="SUFE-LIKE PROTEIN 2, CHLOROPLASTIC"/>
    <property type="match status" value="1"/>
</dbReference>
<dbReference type="PANTHER" id="PTHR43597">
    <property type="entry name" value="SULFUR ACCEPTOR PROTEIN CSDE"/>
    <property type="match status" value="1"/>
</dbReference>
<dbReference type="Pfam" id="PF02657">
    <property type="entry name" value="SufE"/>
    <property type="match status" value="1"/>
</dbReference>
<evidence type="ECO:0000256" key="1">
    <source>
        <dbReference type="ARBA" id="ARBA00010282"/>
    </source>
</evidence>
<dbReference type="RefSeq" id="WP_203859553.1">
    <property type="nucleotide sequence ID" value="NZ_BAAAZQ010000010.1"/>
</dbReference>